<proteinExistence type="predicted"/>
<feature type="transmembrane region" description="Helical" evidence="1">
    <location>
        <begin position="280"/>
        <end position="301"/>
    </location>
</feature>
<organism evidence="2 3">
    <name type="scientific">Polarella glacialis</name>
    <name type="common">Dinoflagellate</name>
    <dbReference type="NCBI Taxonomy" id="89957"/>
    <lineage>
        <taxon>Eukaryota</taxon>
        <taxon>Sar</taxon>
        <taxon>Alveolata</taxon>
        <taxon>Dinophyceae</taxon>
        <taxon>Suessiales</taxon>
        <taxon>Suessiaceae</taxon>
        <taxon>Polarella</taxon>
    </lineage>
</organism>
<reference evidence="2" key="1">
    <citation type="submission" date="2021-02" db="EMBL/GenBank/DDBJ databases">
        <authorList>
            <person name="Dougan E. K."/>
            <person name="Rhodes N."/>
            <person name="Thang M."/>
            <person name="Chan C."/>
        </authorList>
    </citation>
    <scope>NUCLEOTIDE SEQUENCE</scope>
</reference>
<feature type="transmembrane region" description="Helical" evidence="1">
    <location>
        <begin position="313"/>
        <end position="337"/>
    </location>
</feature>
<feature type="transmembrane region" description="Helical" evidence="1">
    <location>
        <begin position="201"/>
        <end position="219"/>
    </location>
</feature>
<keyword evidence="1" id="KW-1133">Transmembrane helix</keyword>
<feature type="transmembrane region" description="Helical" evidence="1">
    <location>
        <begin position="108"/>
        <end position="127"/>
    </location>
</feature>
<accession>A0A813KJ45</accession>
<dbReference type="AlphaFoldDB" id="A0A813KJ45"/>
<feature type="transmembrane region" description="Helical" evidence="1">
    <location>
        <begin position="343"/>
        <end position="364"/>
    </location>
</feature>
<evidence type="ECO:0000313" key="3">
    <source>
        <dbReference type="Proteomes" id="UP000626109"/>
    </source>
</evidence>
<sequence length="373" mass="38088">MCAMVLRPVRARPIRVSSGALAFGGALGVCPGAEYACLHKAPCKRSSARLLGLQSSCRQRVRSAAASESAELSSSQESEDLSAQLPMPDQELKTSTVSVTIFAGAAKFYNGALLAIIACLLVSITQATRPPMASLWASLAGSCASPLVALVLLRQASIGGSLRGQTERRLHTGVVLSALLAASVFAAAAASAAHWCRLGHGLAAVACLAWSAVGARIYLPFDLPTALSLWFIPRTKLGRYQAAVALVAGLGLAEALGTTISQSFTACGGGGGGGAAQMLLGLRGANSLVAAFSLTVLRDAAGRRRRLLAPHCRALAASLSLQGQVLALAAAAAASGAGAPWSWTGPGVAAVIWLSAGLLSLPAFRRRETRQPT</sequence>
<protein>
    <submittedName>
        <fullName evidence="2">Uncharacterized protein</fullName>
    </submittedName>
</protein>
<gene>
    <name evidence="2" type="ORF">PGLA2088_LOCUS35161</name>
</gene>
<dbReference type="EMBL" id="CAJNNW010031759">
    <property type="protein sequence ID" value="CAE8708902.1"/>
    <property type="molecule type" value="Genomic_DNA"/>
</dbReference>
<name>A0A813KJ45_POLGL</name>
<feature type="transmembrane region" description="Helical" evidence="1">
    <location>
        <begin position="174"/>
        <end position="195"/>
    </location>
</feature>
<comment type="caution">
    <text evidence="2">The sequence shown here is derived from an EMBL/GenBank/DDBJ whole genome shotgun (WGS) entry which is preliminary data.</text>
</comment>
<keyword evidence="1" id="KW-0812">Transmembrane</keyword>
<evidence type="ECO:0000256" key="1">
    <source>
        <dbReference type="SAM" id="Phobius"/>
    </source>
</evidence>
<dbReference type="Proteomes" id="UP000626109">
    <property type="component" value="Unassembled WGS sequence"/>
</dbReference>
<feature type="transmembrane region" description="Helical" evidence="1">
    <location>
        <begin position="240"/>
        <end position="260"/>
    </location>
</feature>
<evidence type="ECO:0000313" key="2">
    <source>
        <dbReference type="EMBL" id="CAE8708902.1"/>
    </source>
</evidence>
<keyword evidence="1" id="KW-0472">Membrane</keyword>
<feature type="transmembrane region" description="Helical" evidence="1">
    <location>
        <begin position="133"/>
        <end position="153"/>
    </location>
</feature>